<dbReference type="InterPro" id="IPR007710">
    <property type="entry name" value="Nucleoside_deoxyribTrfase"/>
</dbReference>
<dbReference type="Proteomes" id="UP000289996">
    <property type="component" value="Unassembled WGS sequence"/>
</dbReference>
<dbReference type="Gene3D" id="3.40.50.450">
    <property type="match status" value="1"/>
</dbReference>
<sequence>MNTTTKAFYIAGSFKMVRLVNTLADKLTSNGFSRTYDWSNNQAQPTLTELHDIAYAEYQGIVACDFFVFVFPGGKGANIEFGIATALNKPIYIFDTTNALEEPESTSTFYLMDHVHRFYGTADEFSDYVSSRNSSIFSNHP</sequence>
<evidence type="ECO:0008006" key="3">
    <source>
        <dbReference type="Google" id="ProtNLM"/>
    </source>
</evidence>
<dbReference type="RefSeq" id="WP_225425963.1">
    <property type="nucleotide sequence ID" value="NZ_UYIG01000001.1"/>
</dbReference>
<reference evidence="1 2" key="1">
    <citation type="submission" date="2018-11" db="EMBL/GenBank/DDBJ databases">
        <authorList>
            <person name="Wuyts S."/>
        </authorList>
    </citation>
    <scope>NUCLEOTIDE SEQUENCE [LARGE SCALE GENOMIC DNA]</scope>
    <source>
        <strain evidence="1">Lactobacillus mudanjiangensis AMBF249</strain>
    </source>
</reference>
<evidence type="ECO:0000313" key="2">
    <source>
        <dbReference type="Proteomes" id="UP000289996"/>
    </source>
</evidence>
<keyword evidence="2" id="KW-1185">Reference proteome</keyword>
<protein>
    <recommendedName>
        <fullName evidence="3">Group-specific protein</fullName>
    </recommendedName>
</protein>
<dbReference type="SUPFAM" id="SSF52309">
    <property type="entry name" value="N-(deoxy)ribosyltransferase-like"/>
    <property type="match status" value="1"/>
</dbReference>
<dbReference type="EMBL" id="UYIG01000001">
    <property type="protein sequence ID" value="VDG26726.1"/>
    <property type="molecule type" value="Genomic_DNA"/>
</dbReference>
<gene>
    <name evidence="1" type="ORF">MUDAN_MDHGFNIF_00130</name>
</gene>
<organism evidence="1 2">
    <name type="scientific">Lactiplantibacillus mudanjiangensis</name>
    <dbReference type="NCBI Taxonomy" id="1296538"/>
    <lineage>
        <taxon>Bacteria</taxon>
        <taxon>Bacillati</taxon>
        <taxon>Bacillota</taxon>
        <taxon>Bacilli</taxon>
        <taxon>Lactobacillales</taxon>
        <taxon>Lactobacillaceae</taxon>
        <taxon>Lactiplantibacillus</taxon>
    </lineage>
</organism>
<proteinExistence type="predicted"/>
<dbReference type="AlphaFoldDB" id="A0A660DUV8"/>
<name>A0A660DUV8_9LACO</name>
<evidence type="ECO:0000313" key="1">
    <source>
        <dbReference type="EMBL" id="VDG26726.1"/>
    </source>
</evidence>
<dbReference type="Pfam" id="PF05014">
    <property type="entry name" value="Nuc_deoxyrib_tr"/>
    <property type="match status" value="1"/>
</dbReference>
<accession>A0A660DUV8</accession>